<keyword evidence="2" id="KW-1185">Reference proteome</keyword>
<protein>
    <submittedName>
        <fullName evidence="1">Uncharacterized protein</fullName>
    </submittedName>
</protein>
<name>A0A0H4WWI2_9BACT</name>
<dbReference type="Proteomes" id="UP000009026">
    <property type="component" value="Chromosome"/>
</dbReference>
<sequence>MEALLAELAQVEAQLKSRRDKDRAAQIARHQSLRKDAEYQRWCFIVQREACGFFLHDDVDRYYPLPPPWRE</sequence>
<dbReference type="AlphaFoldDB" id="A0A0H4WWI2"/>
<proteinExistence type="predicted"/>
<accession>A0A0H4WWI2</accession>
<dbReference type="EMBL" id="CP012109">
    <property type="protein sequence ID" value="AKQ67756.1"/>
    <property type="molecule type" value="Genomic_DNA"/>
</dbReference>
<gene>
    <name evidence="1" type="ORF">A176_004668</name>
</gene>
<dbReference type="PATRIC" id="fig|1297742.4.peg.4714"/>
<dbReference type="KEGG" id="mym:A176_004668"/>
<evidence type="ECO:0000313" key="2">
    <source>
        <dbReference type="Proteomes" id="UP000009026"/>
    </source>
</evidence>
<reference evidence="1 2" key="1">
    <citation type="journal article" date="2016" name="PLoS ONE">
        <title>Complete Genome Sequence and Comparative Genomics of a Novel Myxobacterium Myxococcus hansupus.</title>
        <authorList>
            <person name="Sharma G."/>
            <person name="Narwani T."/>
            <person name="Subramanian S."/>
        </authorList>
    </citation>
    <scope>NUCLEOTIDE SEQUENCE [LARGE SCALE GENOMIC DNA]</scope>
    <source>
        <strain evidence="2">mixupus</strain>
    </source>
</reference>
<evidence type="ECO:0000313" key="1">
    <source>
        <dbReference type="EMBL" id="AKQ67756.1"/>
    </source>
</evidence>
<organism evidence="1 2">
    <name type="scientific">Pseudomyxococcus hansupus</name>
    <dbReference type="NCBI Taxonomy" id="1297742"/>
    <lineage>
        <taxon>Bacteria</taxon>
        <taxon>Pseudomonadati</taxon>
        <taxon>Myxococcota</taxon>
        <taxon>Myxococcia</taxon>
        <taxon>Myxococcales</taxon>
        <taxon>Cystobacterineae</taxon>
        <taxon>Myxococcaceae</taxon>
        <taxon>Pseudomyxococcus</taxon>
    </lineage>
</organism>